<dbReference type="AlphaFoldDB" id="D9SDK3"/>
<dbReference type="RefSeq" id="WP_013292701.1">
    <property type="nucleotide sequence ID" value="NC_014394.1"/>
</dbReference>
<reference evidence="3 4" key="1">
    <citation type="submission" date="2010-08" db="EMBL/GenBank/DDBJ databases">
        <title>Complete sequence of Gallionella capsiferriformans ES-2.</title>
        <authorList>
            <consortium name="US DOE Joint Genome Institute"/>
            <person name="Lucas S."/>
            <person name="Copeland A."/>
            <person name="Lapidus A."/>
            <person name="Cheng J.-F."/>
            <person name="Bruce D."/>
            <person name="Goodwin L."/>
            <person name="Pitluck S."/>
            <person name="Chertkov O."/>
            <person name="Davenport K.W."/>
            <person name="Detter J.C."/>
            <person name="Han C."/>
            <person name="Tapia R."/>
            <person name="Land M."/>
            <person name="Hauser L."/>
            <person name="Chang Y.-J."/>
            <person name="Jeffries C."/>
            <person name="Kyrpides N."/>
            <person name="Ivanova N."/>
            <person name="Mikhailova N."/>
            <person name="Shelobolina E.S."/>
            <person name="Picardal F."/>
            <person name="Roden E."/>
            <person name="Emerson D."/>
            <person name="Woyke T."/>
        </authorList>
    </citation>
    <scope>NUCLEOTIDE SEQUENCE [LARGE SCALE GENOMIC DNA]</scope>
    <source>
        <strain evidence="3 4">ES-2</strain>
    </source>
</reference>
<feature type="transmembrane region" description="Helical" evidence="2">
    <location>
        <begin position="153"/>
        <end position="173"/>
    </location>
</feature>
<sequence length="176" mass="19591">MQIQNPQTTETHSPADIQPADAGALPVTEAGIEDTADETPWYKSQAISSLSFAFFFMLWFTTGSYFLGQLNTVPTRVILKKEGCTYLRHLQVETRPYDEAAGMCSIVTPFRGDLIGNGGTFILQDRELKVTENPIVATEKLDSLPYTDSQTRMVVWLCINSALALMAMIWAIFCLL</sequence>
<protein>
    <submittedName>
        <fullName evidence="3">Uncharacterized protein</fullName>
    </submittedName>
</protein>
<dbReference type="HOGENOM" id="CLU_1523026_0_0_4"/>
<feature type="region of interest" description="Disordered" evidence="1">
    <location>
        <begin position="1"/>
        <end position="20"/>
    </location>
</feature>
<gene>
    <name evidence="3" type="ordered locus">Galf_0721</name>
</gene>
<dbReference type="KEGG" id="gca:Galf_0721"/>
<accession>D9SDK3</accession>
<dbReference type="Proteomes" id="UP000001235">
    <property type="component" value="Chromosome"/>
</dbReference>
<dbReference type="EMBL" id="CP002159">
    <property type="protein sequence ID" value="ADL54760.1"/>
    <property type="molecule type" value="Genomic_DNA"/>
</dbReference>
<name>D9SDK3_GALCS</name>
<evidence type="ECO:0000256" key="2">
    <source>
        <dbReference type="SAM" id="Phobius"/>
    </source>
</evidence>
<organism evidence="3 4">
    <name type="scientific">Gallionella capsiferriformans (strain ES-2)</name>
    <name type="common">Gallionella ferruginea capsiferriformans (strain ES-2)</name>
    <dbReference type="NCBI Taxonomy" id="395494"/>
    <lineage>
        <taxon>Bacteria</taxon>
        <taxon>Pseudomonadati</taxon>
        <taxon>Pseudomonadota</taxon>
        <taxon>Betaproteobacteria</taxon>
        <taxon>Nitrosomonadales</taxon>
        <taxon>Gallionellaceae</taxon>
        <taxon>Gallionella</taxon>
    </lineage>
</organism>
<feature type="compositionally biased region" description="Polar residues" evidence="1">
    <location>
        <begin position="1"/>
        <end position="12"/>
    </location>
</feature>
<evidence type="ECO:0000313" key="4">
    <source>
        <dbReference type="Proteomes" id="UP000001235"/>
    </source>
</evidence>
<keyword evidence="2" id="KW-0472">Membrane</keyword>
<proteinExistence type="predicted"/>
<keyword evidence="2" id="KW-0812">Transmembrane</keyword>
<keyword evidence="2" id="KW-1133">Transmembrane helix</keyword>
<dbReference type="STRING" id="395494.Galf_0721"/>
<keyword evidence="4" id="KW-1185">Reference proteome</keyword>
<evidence type="ECO:0000256" key="1">
    <source>
        <dbReference type="SAM" id="MobiDB-lite"/>
    </source>
</evidence>
<evidence type="ECO:0000313" key="3">
    <source>
        <dbReference type="EMBL" id="ADL54760.1"/>
    </source>
</evidence>
<feature type="transmembrane region" description="Helical" evidence="2">
    <location>
        <begin position="46"/>
        <end position="67"/>
    </location>
</feature>